<dbReference type="SMART" id="SM00614">
    <property type="entry name" value="ZnF_BED"/>
    <property type="match status" value="1"/>
</dbReference>
<keyword evidence="2 6" id="KW-0863">Zinc-finger</keyword>
<evidence type="ECO:0000256" key="2">
    <source>
        <dbReference type="ARBA" id="ARBA00022771"/>
    </source>
</evidence>
<dbReference type="InterPro" id="IPR003656">
    <property type="entry name" value="Znf_BED"/>
</dbReference>
<dbReference type="EnsemblPlants" id="Solyc03g063567.1.1">
    <property type="protein sequence ID" value="Solyc03g063567.1.1"/>
    <property type="gene ID" value="Solyc03g063567.1"/>
</dbReference>
<organism evidence="9">
    <name type="scientific">Solanum lycopersicum</name>
    <name type="common">Tomato</name>
    <name type="synonym">Lycopersicon esculentum</name>
    <dbReference type="NCBI Taxonomy" id="4081"/>
    <lineage>
        <taxon>Eukaryota</taxon>
        <taxon>Viridiplantae</taxon>
        <taxon>Streptophyta</taxon>
        <taxon>Embryophyta</taxon>
        <taxon>Tracheophyta</taxon>
        <taxon>Spermatophyta</taxon>
        <taxon>Magnoliopsida</taxon>
        <taxon>eudicotyledons</taxon>
        <taxon>Gunneridae</taxon>
        <taxon>Pentapetalae</taxon>
        <taxon>asterids</taxon>
        <taxon>lamiids</taxon>
        <taxon>Solanales</taxon>
        <taxon>Solanaceae</taxon>
        <taxon>Solanoideae</taxon>
        <taxon>Solaneae</taxon>
        <taxon>Solanum</taxon>
        <taxon>Solanum subgen. Lycopersicon</taxon>
    </lineage>
</organism>
<evidence type="ECO:0000259" key="8">
    <source>
        <dbReference type="PROSITE" id="PS50808"/>
    </source>
</evidence>
<proteinExistence type="predicted"/>
<keyword evidence="5" id="KW-0804">Transcription</keyword>
<evidence type="ECO:0000313" key="9">
    <source>
        <dbReference type="EnsemblPlants" id="Solyc03g063567.1.1"/>
    </source>
</evidence>
<dbReference type="PANTHER" id="PTHR46481">
    <property type="entry name" value="ZINC FINGER BED DOMAIN-CONTAINING PROTEIN 4"/>
    <property type="match status" value="1"/>
</dbReference>
<reference evidence="9" key="1">
    <citation type="journal article" date="2012" name="Nature">
        <title>The tomato genome sequence provides insights into fleshy fruit evolution.</title>
        <authorList>
            <consortium name="Tomato Genome Consortium"/>
        </authorList>
    </citation>
    <scope>NUCLEOTIDE SEQUENCE [LARGE SCALE GENOMIC DNA]</scope>
    <source>
        <strain evidence="9">cv. Heinz 1706</strain>
    </source>
</reference>
<reference evidence="9" key="2">
    <citation type="submission" date="2019-01" db="UniProtKB">
        <authorList>
            <consortium name="EnsemblPlants"/>
        </authorList>
    </citation>
    <scope>IDENTIFICATION</scope>
    <source>
        <strain evidence="9">cv. Heinz 1706</strain>
    </source>
</reference>
<dbReference type="GO" id="GO:0003677">
    <property type="term" value="F:DNA binding"/>
    <property type="evidence" value="ECO:0007669"/>
    <property type="project" value="InterPro"/>
</dbReference>
<evidence type="ECO:0000256" key="6">
    <source>
        <dbReference type="PROSITE-ProRule" id="PRU00027"/>
    </source>
</evidence>
<dbReference type="Pfam" id="PF02892">
    <property type="entry name" value="zf-BED"/>
    <property type="match status" value="1"/>
</dbReference>
<keyword evidence="1" id="KW-0479">Metal-binding</keyword>
<evidence type="ECO:0000256" key="1">
    <source>
        <dbReference type="ARBA" id="ARBA00022723"/>
    </source>
</evidence>
<dbReference type="InterPro" id="IPR012337">
    <property type="entry name" value="RNaseH-like_sf"/>
</dbReference>
<dbReference type="SUPFAM" id="SSF57667">
    <property type="entry name" value="beta-beta-alpha zinc fingers"/>
    <property type="match status" value="1"/>
</dbReference>
<dbReference type="Proteomes" id="UP000004994">
    <property type="component" value="Chromosome 3"/>
</dbReference>
<evidence type="ECO:0000313" key="10">
    <source>
        <dbReference type="Proteomes" id="UP000004994"/>
    </source>
</evidence>
<dbReference type="GO" id="GO:0008270">
    <property type="term" value="F:zinc ion binding"/>
    <property type="evidence" value="ECO:0007669"/>
    <property type="project" value="UniProtKB-KW"/>
</dbReference>
<dbReference type="PANTHER" id="PTHR46481:SF6">
    <property type="entry name" value="ZINC FINGER BED DOMAIN-CONTAINING PROTEIN RICESLEEPER 2-LIKE"/>
    <property type="match status" value="1"/>
</dbReference>
<dbReference type="InterPro" id="IPR036236">
    <property type="entry name" value="Znf_C2H2_sf"/>
</dbReference>
<sequence>MEDEDECSAHETSVGVNESKEPPKNKMRKLKSSIWRHFKKIGRDKERVEKAMCRGCKKPYRISSTPGPNGKNYGTSHLKRHLTKCKKKVYFREKEKLKQALVKIPNRVCLNSDCWTASTSEEYLCLTAQYIDDNWKVVSKILNFFRMIPPHTGVESAATIYDCFKEWGVDRKVFSIT</sequence>
<dbReference type="InParanoid" id="A0A3Q7FIQ1"/>
<dbReference type="Gramene" id="Solyc03g063567.1.1">
    <property type="protein sequence ID" value="Solyc03g063567.1.1"/>
    <property type="gene ID" value="Solyc03g063567.1"/>
</dbReference>
<dbReference type="OMA" id="ECSAHET"/>
<accession>A0A3Q7FIQ1</accession>
<dbReference type="SUPFAM" id="SSF53098">
    <property type="entry name" value="Ribonuclease H-like"/>
    <property type="match status" value="1"/>
</dbReference>
<evidence type="ECO:0000256" key="4">
    <source>
        <dbReference type="ARBA" id="ARBA00023015"/>
    </source>
</evidence>
<dbReference type="PROSITE" id="PS50808">
    <property type="entry name" value="ZF_BED"/>
    <property type="match status" value="1"/>
</dbReference>
<keyword evidence="4" id="KW-0805">Transcription regulation</keyword>
<dbReference type="InterPro" id="IPR052035">
    <property type="entry name" value="ZnF_BED_domain_contain"/>
</dbReference>
<dbReference type="AlphaFoldDB" id="A0A3Q7FIQ1"/>
<dbReference type="GO" id="GO:0005634">
    <property type="term" value="C:nucleus"/>
    <property type="evidence" value="ECO:0007669"/>
    <property type="project" value="UniProtKB-SubCell"/>
</dbReference>
<evidence type="ECO:0000256" key="3">
    <source>
        <dbReference type="ARBA" id="ARBA00022833"/>
    </source>
</evidence>
<name>A0A3Q7FIQ1_SOLLC</name>
<evidence type="ECO:0000256" key="7">
    <source>
        <dbReference type="SAM" id="MobiDB-lite"/>
    </source>
</evidence>
<protein>
    <recommendedName>
        <fullName evidence="8">BED-type domain-containing protein</fullName>
    </recommendedName>
</protein>
<feature type="domain" description="BED-type" evidence="8">
    <location>
        <begin position="29"/>
        <end position="97"/>
    </location>
</feature>
<dbReference type="GO" id="GO:0009791">
    <property type="term" value="P:post-embryonic development"/>
    <property type="evidence" value="ECO:0007669"/>
    <property type="project" value="UniProtKB-ARBA"/>
</dbReference>
<dbReference type="STRING" id="4081.A0A3Q7FIQ1"/>
<keyword evidence="3" id="KW-0862">Zinc</keyword>
<feature type="region of interest" description="Disordered" evidence="7">
    <location>
        <begin position="1"/>
        <end position="29"/>
    </location>
</feature>
<evidence type="ECO:0000256" key="5">
    <source>
        <dbReference type="ARBA" id="ARBA00023163"/>
    </source>
</evidence>
<keyword evidence="10" id="KW-1185">Reference proteome</keyword>